<accession>A0A937XD01</accession>
<evidence type="ECO:0000313" key="2">
    <source>
        <dbReference type="Proteomes" id="UP000779900"/>
    </source>
</evidence>
<organism evidence="1 2">
    <name type="scientific">candidate division WOR-3 bacterium</name>
    <dbReference type="NCBI Taxonomy" id="2052148"/>
    <lineage>
        <taxon>Bacteria</taxon>
        <taxon>Bacteria division WOR-3</taxon>
    </lineage>
</organism>
<dbReference type="NCBIfam" id="TIGR04256">
    <property type="entry name" value="GxxExxY"/>
    <property type="match status" value="1"/>
</dbReference>
<sequence length="129" mass="14243">MNADERRIELDRITKEIISCGFKVSNTLGSGFLEKVYENALALELRKAGLKAGQQQSITVHYDGTVVGDYAADLLVEGKVIVELKAVKTLDDVHVAQCMNYLKATGLSVCLLLNFGKPKLDVKRVVRDF</sequence>
<name>A0A937XD01_UNCW3</name>
<reference evidence="1" key="1">
    <citation type="submission" date="2019-03" db="EMBL/GenBank/DDBJ databases">
        <title>Lake Tanganyika Metagenome-Assembled Genomes (MAGs).</title>
        <authorList>
            <person name="Tran P."/>
        </authorList>
    </citation>
    <scope>NUCLEOTIDE SEQUENCE</scope>
    <source>
        <strain evidence="1">K_DeepCast_150m_m2_040</strain>
    </source>
</reference>
<protein>
    <submittedName>
        <fullName evidence="1">GxxExxY protein</fullName>
    </submittedName>
</protein>
<evidence type="ECO:0000313" key="1">
    <source>
        <dbReference type="EMBL" id="MBM3331430.1"/>
    </source>
</evidence>
<dbReference type="EMBL" id="VGIR01000029">
    <property type="protein sequence ID" value="MBM3331430.1"/>
    <property type="molecule type" value="Genomic_DNA"/>
</dbReference>
<gene>
    <name evidence="1" type="ORF">FJY68_06195</name>
</gene>
<dbReference type="AlphaFoldDB" id="A0A937XD01"/>
<comment type="caution">
    <text evidence="1">The sequence shown here is derived from an EMBL/GenBank/DDBJ whole genome shotgun (WGS) entry which is preliminary data.</text>
</comment>
<dbReference type="Pfam" id="PF13366">
    <property type="entry name" value="PDDEXK_3"/>
    <property type="match status" value="1"/>
</dbReference>
<proteinExistence type="predicted"/>
<dbReference type="InterPro" id="IPR026350">
    <property type="entry name" value="GxxExxY"/>
</dbReference>
<dbReference type="Proteomes" id="UP000779900">
    <property type="component" value="Unassembled WGS sequence"/>
</dbReference>